<dbReference type="AlphaFoldDB" id="A0A812Y322"/>
<dbReference type="Proteomes" id="UP000649617">
    <property type="component" value="Unassembled WGS sequence"/>
</dbReference>
<dbReference type="InterPro" id="IPR000415">
    <property type="entry name" value="Nitroreductase-like"/>
</dbReference>
<keyword evidence="8" id="KW-0418">Kinase</keyword>
<evidence type="ECO:0000256" key="4">
    <source>
        <dbReference type="ARBA" id="ARBA00012119"/>
    </source>
</evidence>
<evidence type="ECO:0000313" key="18">
    <source>
        <dbReference type="Proteomes" id="UP000649617"/>
    </source>
</evidence>
<dbReference type="EMBL" id="CAJNIZ010047549">
    <property type="protein sequence ID" value="CAE7770391.1"/>
    <property type="molecule type" value="Genomic_DNA"/>
</dbReference>
<dbReference type="PANTHER" id="PTHR45769">
    <property type="entry name" value="ADENOSINE KINASE"/>
    <property type="match status" value="1"/>
</dbReference>
<proteinExistence type="inferred from homology"/>
<name>A0A812Y322_SYMPI</name>
<dbReference type="OrthoDB" id="432447at2759"/>
<feature type="active site" description="Proton acceptor" evidence="13">
    <location>
        <position position="670"/>
    </location>
</feature>
<comment type="pathway">
    <text evidence="2">Purine metabolism; AMP biosynthesis via salvage pathway; AMP from adenosine: step 1/1.</text>
</comment>
<feature type="repeat" description="ANK" evidence="14">
    <location>
        <begin position="319"/>
        <end position="351"/>
    </location>
</feature>
<evidence type="ECO:0000259" key="16">
    <source>
        <dbReference type="Pfam" id="PF00881"/>
    </source>
</evidence>
<keyword evidence="9" id="KW-0067">ATP-binding</keyword>
<dbReference type="InterPro" id="IPR029056">
    <property type="entry name" value="Ribokinase-like"/>
</dbReference>
<dbReference type="GO" id="GO:0005634">
    <property type="term" value="C:nucleus"/>
    <property type="evidence" value="ECO:0007669"/>
    <property type="project" value="TreeGrafter"/>
</dbReference>
<dbReference type="SMART" id="SM00248">
    <property type="entry name" value="ANK"/>
    <property type="match status" value="2"/>
</dbReference>
<dbReference type="Gene3D" id="3.40.1190.20">
    <property type="match status" value="1"/>
</dbReference>
<dbReference type="GO" id="GO:0004001">
    <property type="term" value="F:adenosine kinase activity"/>
    <property type="evidence" value="ECO:0007669"/>
    <property type="project" value="UniProtKB-EC"/>
</dbReference>
<dbReference type="PRINTS" id="PR00989">
    <property type="entry name" value="ADENOKINASE"/>
</dbReference>
<keyword evidence="10" id="KW-0460">Magnesium</keyword>
<dbReference type="PROSITE" id="PS50297">
    <property type="entry name" value="ANK_REP_REGION"/>
    <property type="match status" value="2"/>
</dbReference>
<dbReference type="CDD" id="cd02136">
    <property type="entry name" value="PnbA_NfnB-like"/>
    <property type="match status" value="1"/>
</dbReference>
<dbReference type="SUPFAM" id="SSF55469">
    <property type="entry name" value="FMN-dependent nitroreductase-like"/>
    <property type="match status" value="1"/>
</dbReference>
<dbReference type="InterPro" id="IPR001805">
    <property type="entry name" value="Adenokinase"/>
</dbReference>
<evidence type="ECO:0000256" key="11">
    <source>
        <dbReference type="ARBA" id="ARBA00051362"/>
    </source>
</evidence>
<comment type="cofactor">
    <cofactor evidence="1">
        <name>Mg(2+)</name>
        <dbReference type="ChEBI" id="CHEBI:18420"/>
    </cofactor>
</comment>
<dbReference type="EC" id="2.7.1.20" evidence="4"/>
<evidence type="ECO:0000256" key="1">
    <source>
        <dbReference type="ARBA" id="ARBA00001946"/>
    </source>
</evidence>
<reference evidence="17" key="1">
    <citation type="submission" date="2021-02" db="EMBL/GenBank/DDBJ databases">
        <authorList>
            <person name="Dougan E. K."/>
            <person name="Rhodes N."/>
            <person name="Thang M."/>
            <person name="Chan C."/>
        </authorList>
    </citation>
    <scope>NUCLEOTIDE SEQUENCE</scope>
</reference>
<feature type="repeat" description="ANK" evidence="14">
    <location>
        <begin position="286"/>
        <end position="318"/>
    </location>
</feature>
<evidence type="ECO:0000256" key="10">
    <source>
        <dbReference type="ARBA" id="ARBA00022842"/>
    </source>
</evidence>
<dbReference type="InterPro" id="IPR002110">
    <property type="entry name" value="Ankyrin_rpt"/>
</dbReference>
<organism evidence="17 18">
    <name type="scientific">Symbiodinium pilosum</name>
    <name type="common">Dinoflagellate</name>
    <dbReference type="NCBI Taxonomy" id="2952"/>
    <lineage>
        <taxon>Eukaryota</taxon>
        <taxon>Sar</taxon>
        <taxon>Alveolata</taxon>
        <taxon>Dinophyceae</taxon>
        <taxon>Suessiales</taxon>
        <taxon>Symbiodiniaceae</taxon>
        <taxon>Symbiodinium</taxon>
    </lineage>
</organism>
<protein>
    <recommendedName>
        <fullName evidence="12">Adenosine kinase</fullName>
        <ecNumber evidence="4">2.7.1.20</ecNumber>
    </recommendedName>
</protein>
<evidence type="ECO:0000256" key="9">
    <source>
        <dbReference type="ARBA" id="ARBA00022840"/>
    </source>
</evidence>
<keyword evidence="5" id="KW-0808">Transferase</keyword>
<dbReference type="InterPro" id="IPR011611">
    <property type="entry name" value="PfkB_dom"/>
</dbReference>
<feature type="domain" description="Carbohydrate kinase PfkB" evidence="15">
    <location>
        <begin position="434"/>
        <end position="709"/>
    </location>
</feature>
<evidence type="ECO:0000256" key="12">
    <source>
        <dbReference type="ARBA" id="ARBA00068771"/>
    </source>
</evidence>
<evidence type="ECO:0000256" key="8">
    <source>
        <dbReference type="ARBA" id="ARBA00022777"/>
    </source>
</evidence>
<dbReference type="FunFam" id="3.40.1190.20:FF:000076">
    <property type="entry name" value="Adenosine kinase"/>
    <property type="match status" value="1"/>
</dbReference>
<evidence type="ECO:0000256" key="13">
    <source>
        <dbReference type="PIRSR" id="PIRSR601805-1"/>
    </source>
</evidence>
<comment type="caution">
    <text evidence="17">The sequence shown here is derived from an EMBL/GenBank/DDBJ whole genome shotgun (WGS) entry which is preliminary data.</text>
</comment>
<sequence>MQAVRSRRTCRAFQRRPVTQETVEELLSLASRAPSGGNTQPWHVYVVAGMQLEALTDAAFVHLRGMGKQNSIELEYNVYPRKADMPPDLHKVYMSRRIQLAESMWRLRGITREDAAGRYRMLLDNYRFWGAPVGMIITVDRCCDRNAWGHAGLLLQSIALLAVERGLATAMLEAWGNLGSCVYDALNISMDREVVWCGVALGYPDHSGDLSGIPTDRLDVHDFCRFQGFVSRQNFKVVIMQKKKGRHAAHFGVRVVDFVLDARYGEEEAVQDAIAAGVQVNARSHGGSTALFMASANGNVGIVRKLLDARASTDLANDAGNCPLHWASLNGHVEVVKMLIAARANANLKNDFQKRPFDEALSRSHSEICETLAAVTSFEDDIPADAEAAEAMDLIDSAAMHAVVPAKATAQPCCSTAKHAADVQEGSQEVTSEKGSMAQSQAVAACQHEPGATGYMGCVGADGFGERLARECEAAGVTTRLLVDREAATGTCAVTILDGERSLTTRLGAANMYKLDHAKQPENFTLLRSAKIIYSAGFFITVSPESIDLASRVAEMSGAIYCLNLSATFVVQVPAYRAMLEKTLPYCDFLFGNETEARAYAEAAGWDSSDIGFIATRLSLVPMAGKKPHRKIVITQGAEPIVVAERGHVTLYPVPQLPSERIVDTNGAGDAFVGGFLAALLRGRKLADCCQAGSCAAVTVIQHSGCTFPREPSCTP</sequence>
<evidence type="ECO:0000256" key="5">
    <source>
        <dbReference type="ARBA" id="ARBA00022679"/>
    </source>
</evidence>
<evidence type="ECO:0000256" key="2">
    <source>
        <dbReference type="ARBA" id="ARBA00004801"/>
    </source>
</evidence>
<dbReference type="PROSITE" id="PS00584">
    <property type="entry name" value="PFKB_KINASES_2"/>
    <property type="match status" value="1"/>
</dbReference>
<accession>A0A812Y322</accession>
<gene>
    <name evidence="17" type="primary">ADK2</name>
    <name evidence="17" type="ORF">SPIL2461_LOCUS22684</name>
</gene>
<dbReference type="InterPro" id="IPR029479">
    <property type="entry name" value="Nitroreductase"/>
</dbReference>
<evidence type="ECO:0000313" key="17">
    <source>
        <dbReference type="EMBL" id="CAE7770391.1"/>
    </source>
</evidence>
<dbReference type="GO" id="GO:0005829">
    <property type="term" value="C:cytosol"/>
    <property type="evidence" value="ECO:0007669"/>
    <property type="project" value="TreeGrafter"/>
</dbReference>
<evidence type="ECO:0000256" key="6">
    <source>
        <dbReference type="ARBA" id="ARBA00022726"/>
    </source>
</evidence>
<comment type="catalytic activity">
    <reaction evidence="11">
        <text>adenosine + ATP = AMP + ADP + H(+)</text>
        <dbReference type="Rhea" id="RHEA:20824"/>
        <dbReference type="ChEBI" id="CHEBI:15378"/>
        <dbReference type="ChEBI" id="CHEBI:16335"/>
        <dbReference type="ChEBI" id="CHEBI:30616"/>
        <dbReference type="ChEBI" id="CHEBI:456215"/>
        <dbReference type="ChEBI" id="CHEBI:456216"/>
        <dbReference type="EC" id="2.7.1.20"/>
    </reaction>
</comment>
<evidence type="ECO:0000256" key="14">
    <source>
        <dbReference type="PROSITE-ProRule" id="PRU00023"/>
    </source>
</evidence>
<dbReference type="CDD" id="cd01168">
    <property type="entry name" value="adenosine_kinase"/>
    <property type="match status" value="1"/>
</dbReference>
<keyword evidence="7" id="KW-0547">Nucleotide-binding</keyword>
<evidence type="ECO:0000256" key="3">
    <source>
        <dbReference type="ARBA" id="ARBA00010688"/>
    </source>
</evidence>
<dbReference type="GO" id="GO:0005524">
    <property type="term" value="F:ATP binding"/>
    <property type="evidence" value="ECO:0007669"/>
    <property type="project" value="UniProtKB-KW"/>
</dbReference>
<keyword evidence="14" id="KW-0040">ANK repeat</keyword>
<dbReference type="Pfam" id="PF00881">
    <property type="entry name" value="Nitroreductase"/>
    <property type="match status" value="1"/>
</dbReference>
<dbReference type="Gene3D" id="1.25.40.20">
    <property type="entry name" value="Ankyrin repeat-containing domain"/>
    <property type="match status" value="2"/>
</dbReference>
<comment type="similarity">
    <text evidence="3">Belongs to the carbohydrate kinase PfkB family.</text>
</comment>
<keyword evidence="6" id="KW-0660">Purine salvage</keyword>
<dbReference type="PROSITE" id="PS50088">
    <property type="entry name" value="ANK_REPEAT"/>
    <property type="match status" value="2"/>
</dbReference>
<dbReference type="Gene3D" id="3.40.109.10">
    <property type="entry name" value="NADH Oxidase"/>
    <property type="match status" value="1"/>
</dbReference>
<dbReference type="GO" id="GO:0006166">
    <property type="term" value="P:purine ribonucleoside salvage"/>
    <property type="evidence" value="ECO:0007669"/>
    <property type="project" value="UniProtKB-KW"/>
</dbReference>
<dbReference type="GO" id="GO:0044209">
    <property type="term" value="P:AMP salvage"/>
    <property type="evidence" value="ECO:0007669"/>
    <property type="project" value="UniProtKB-UniPathway"/>
</dbReference>
<feature type="domain" description="Nitroreductase" evidence="16">
    <location>
        <begin position="4"/>
        <end position="203"/>
    </location>
</feature>
<evidence type="ECO:0000256" key="7">
    <source>
        <dbReference type="ARBA" id="ARBA00022741"/>
    </source>
</evidence>
<dbReference type="InterPro" id="IPR002173">
    <property type="entry name" value="Carboh/pur_kinase_PfkB_CS"/>
</dbReference>
<dbReference type="SUPFAM" id="SSF48403">
    <property type="entry name" value="Ankyrin repeat"/>
    <property type="match status" value="1"/>
</dbReference>
<dbReference type="InterPro" id="IPR036770">
    <property type="entry name" value="Ankyrin_rpt-contain_sf"/>
</dbReference>
<dbReference type="Pfam" id="PF00294">
    <property type="entry name" value="PfkB"/>
    <property type="match status" value="1"/>
</dbReference>
<dbReference type="UniPathway" id="UPA00588">
    <property type="reaction ID" value="UER00659"/>
</dbReference>
<dbReference type="SUPFAM" id="SSF53613">
    <property type="entry name" value="Ribokinase-like"/>
    <property type="match status" value="1"/>
</dbReference>
<dbReference type="GO" id="GO:0016491">
    <property type="term" value="F:oxidoreductase activity"/>
    <property type="evidence" value="ECO:0007669"/>
    <property type="project" value="InterPro"/>
</dbReference>
<evidence type="ECO:0000259" key="15">
    <source>
        <dbReference type="Pfam" id="PF00294"/>
    </source>
</evidence>
<keyword evidence="18" id="KW-1185">Reference proteome</keyword>
<dbReference type="GO" id="GO:0006144">
    <property type="term" value="P:purine nucleobase metabolic process"/>
    <property type="evidence" value="ECO:0007669"/>
    <property type="project" value="TreeGrafter"/>
</dbReference>
<dbReference type="PANTHER" id="PTHR45769:SF3">
    <property type="entry name" value="ADENOSINE KINASE"/>
    <property type="match status" value="1"/>
</dbReference>
<dbReference type="Pfam" id="PF12796">
    <property type="entry name" value="Ank_2"/>
    <property type="match status" value="1"/>
</dbReference>